<dbReference type="InterPro" id="IPR022837">
    <property type="entry name" value="MsrQ-like"/>
</dbReference>
<feature type="transmembrane region" description="Helical" evidence="7">
    <location>
        <begin position="215"/>
        <end position="230"/>
    </location>
</feature>
<keyword evidence="11" id="KW-1185">Reference proteome</keyword>
<dbReference type="GO" id="GO:0005886">
    <property type="term" value="C:plasma membrane"/>
    <property type="evidence" value="ECO:0007669"/>
    <property type="project" value="UniProtKB-SubCell"/>
</dbReference>
<dbReference type="GO" id="GO:0010181">
    <property type="term" value="F:FMN binding"/>
    <property type="evidence" value="ECO:0007669"/>
    <property type="project" value="UniProtKB-UniRule"/>
</dbReference>
<dbReference type="Pfam" id="PF01794">
    <property type="entry name" value="Ferric_reduct"/>
    <property type="match status" value="1"/>
</dbReference>
<feature type="transmembrane region" description="Helical" evidence="7">
    <location>
        <begin position="89"/>
        <end position="107"/>
    </location>
</feature>
<keyword evidence="7" id="KW-0288">FMN</keyword>
<evidence type="ECO:0000256" key="7">
    <source>
        <dbReference type="HAMAP-Rule" id="MF_01207"/>
    </source>
</evidence>
<dbReference type="HAMAP" id="MF_01207">
    <property type="entry name" value="MsrQ"/>
    <property type="match status" value="1"/>
</dbReference>
<keyword evidence="5 7" id="KW-0408">Iron</keyword>
<dbReference type="GO" id="GO:0016679">
    <property type="term" value="F:oxidoreductase activity, acting on diphenols and related substances as donors"/>
    <property type="evidence" value="ECO:0007669"/>
    <property type="project" value="TreeGrafter"/>
</dbReference>
<evidence type="ECO:0000313" key="11">
    <source>
        <dbReference type="Proteomes" id="UP001143372"/>
    </source>
</evidence>
<evidence type="ECO:0000256" key="1">
    <source>
        <dbReference type="ARBA" id="ARBA00004141"/>
    </source>
</evidence>
<comment type="similarity">
    <text evidence="7">Belongs to the MsrQ family.</text>
</comment>
<protein>
    <recommendedName>
        <fullName evidence="7">Protein-methionine-sulfoxide reductase heme-binding subunit MsrQ</fullName>
    </recommendedName>
    <alternativeName>
        <fullName evidence="7">Flavocytochrome MsrQ</fullName>
    </alternativeName>
</protein>
<keyword evidence="2 7" id="KW-0813">Transport</keyword>
<feature type="compositionally biased region" description="Low complexity" evidence="8">
    <location>
        <begin position="316"/>
        <end position="339"/>
    </location>
</feature>
<comment type="subcellular location">
    <subcellularLocation>
        <location evidence="7">Cell membrane</location>
        <topology evidence="7">Multi-pass membrane protein</topology>
    </subcellularLocation>
    <subcellularLocation>
        <location evidence="1">Membrane</location>
        <topology evidence="1">Multi-pass membrane protein</topology>
    </subcellularLocation>
</comment>
<feature type="transmembrane region" description="Helical" evidence="7">
    <location>
        <begin position="119"/>
        <end position="137"/>
    </location>
</feature>
<keyword evidence="7" id="KW-0249">Electron transport</keyword>
<evidence type="ECO:0000313" key="10">
    <source>
        <dbReference type="EMBL" id="GLK69294.1"/>
    </source>
</evidence>
<keyword evidence="3 7" id="KW-0812">Transmembrane</keyword>
<name>A0A9W6MWA5_9HYPH</name>
<dbReference type="Proteomes" id="UP001143372">
    <property type="component" value="Unassembled WGS sequence"/>
</dbReference>
<reference evidence="10" key="1">
    <citation type="journal article" date="2014" name="Int. J. Syst. Evol. Microbiol.">
        <title>Complete genome sequence of Corynebacterium casei LMG S-19264T (=DSM 44701T), isolated from a smear-ripened cheese.</title>
        <authorList>
            <consortium name="US DOE Joint Genome Institute (JGI-PGF)"/>
            <person name="Walter F."/>
            <person name="Albersmeier A."/>
            <person name="Kalinowski J."/>
            <person name="Ruckert C."/>
        </authorList>
    </citation>
    <scope>NUCLEOTIDE SEQUENCE</scope>
    <source>
        <strain evidence="10">VKM B-2347</strain>
    </source>
</reference>
<comment type="caution">
    <text evidence="10">The sequence shown here is derived from an EMBL/GenBank/DDBJ whole genome shotgun (WGS) entry which is preliminary data.</text>
</comment>
<comment type="function">
    <text evidence="7">Part of the MsrPQ system that repairs oxidized periplasmic proteins containing methionine sulfoxide residues (Met-O), using respiratory chain electrons. Thus protects these proteins from oxidative-stress damage caused by reactive species of oxygen and chlorine generated by the host defense mechanisms. MsrPQ is essential for the maintenance of envelope integrity under bleach stress, rescuing a wide series of structurally unrelated periplasmic proteins from methionine oxidation. MsrQ provides electrons for reduction to the reductase catalytic subunit MsrP, using the quinone pool of the respiratory chain.</text>
</comment>
<feature type="region of interest" description="Disordered" evidence="8">
    <location>
        <begin position="309"/>
        <end position="339"/>
    </location>
</feature>
<dbReference type="EMBL" id="BSFI01000021">
    <property type="protein sequence ID" value="GLK69294.1"/>
    <property type="molecule type" value="Genomic_DNA"/>
</dbReference>
<feature type="transmembrane region" description="Helical" evidence="7">
    <location>
        <begin position="149"/>
        <end position="170"/>
    </location>
</feature>
<comment type="cofactor">
    <cofactor evidence="7">
        <name>FMN</name>
        <dbReference type="ChEBI" id="CHEBI:58210"/>
    </cofactor>
    <text evidence="7">Binds 1 FMN per subunit.</text>
</comment>
<keyword evidence="7" id="KW-0349">Heme</keyword>
<evidence type="ECO:0000256" key="2">
    <source>
        <dbReference type="ARBA" id="ARBA00022448"/>
    </source>
</evidence>
<evidence type="ECO:0000259" key="9">
    <source>
        <dbReference type="Pfam" id="PF01794"/>
    </source>
</evidence>
<evidence type="ECO:0000256" key="8">
    <source>
        <dbReference type="SAM" id="MobiDB-lite"/>
    </source>
</evidence>
<dbReference type="AlphaFoldDB" id="A0A9W6MWA5"/>
<keyword evidence="7" id="KW-0479">Metal-binding</keyword>
<evidence type="ECO:0000256" key="4">
    <source>
        <dbReference type="ARBA" id="ARBA00022989"/>
    </source>
</evidence>
<evidence type="ECO:0000256" key="5">
    <source>
        <dbReference type="ARBA" id="ARBA00023004"/>
    </source>
</evidence>
<keyword evidence="6 7" id="KW-0472">Membrane</keyword>
<keyword evidence="4 7" id="KW-1133">Transmembrane helix</keyword>
<organism evidence="10 11">
    <name type="scientific">Hansschlegelia plantiphila</name>
    <dbReference type="NCBI Taxonomy" id="374655"/>
    <lineage>
        <taxon>Bacteria</taxon>
        <taxon>Pseudomonadati</taxon>
        <taxon>Pseudomonadota</taxon>
        <taxon>Alphaproteobacteria</taxon>
        <taxon>Hyphomicrobiales</taxon>
        <taxon>Methylopilaceae</taxon>
        <taxon>Hansschlegelia</taxon>
    </lineage>
</organism>
<feature type="transmembrane region" description="Helical" evidence="7">
    <location>
        <begin position="191"/>
        <end position="209"/>
    </location>
</feature>
<feature type="transmembrane region" description="Helical" evidence="7">
    <location>
        <begin position="288"/>
        <end position="305"/>
    </location>
</feature>
<comment type="caution">
    <text evidence="7">Lacks conserved residue(s) required for the propagation of feature annotation.</text>
</comment>
<dbReference type="InterPro" id="IPR013130">
    <property type="entry name" value="Fe3_Rdtase_TM_dom"/>
</dbReference>
<evidence type="ECO:0000256" key="6">
    <source>
        <dbReference type="ARBA" id="ARBA00023136"/>
    </source>
</evidence>
<comment type="cofactor">
    <cofactor evidence="7">
        <name>heme b</name>
        <dbReference type="ChEBI" id="CHEBI:60344"/>
    </cofactor>
    <text evidence="7">Binds 1 heme b (iron(II)-protoporphyrin IX) group per subunit.</text>
</comment>
<accession>A0A9W6MWA5</accession>
<feature type="transmembrane region" description="Helical" evidence="7">
    <location>
        <begin position="242"/>
        <end position="264"/>
    </location>
</feature>
<keyword evidence="7" id="KW-0285">Flavoprotein</keyword>
<dbReference type="GO" id="GO:0046872">
    <property type="term" value="F:metal ion binding"/>
    <property type="evidence" value="ECO:0007669"/>
    <property type="project" value="UniProtKB-KW"/>
</dbReference>
<reference evidence="10" key="2">
    <citation type="submission" date="2023-01" db="EMBL/GenBank/DDBJ databases">
        <authorList>
            <person name="Sun Q."/>
            <person name="Evtushenko L."/>
        </authorList>
    </citation>
    <scope>NUCLEOTIDE SEQUENCE</scope>
    <source>
        <strain evidence="10">VKM B-2347</strain>
    </source>
</reference>
<evidence type="ECO:0000256" key="3">
    <source>
        <dbReference type="ARBA" id="ARBA00022692"/>
    </source>
</evidence>
<comment type="subunit">
    <text evidence="7">Heterodimer of a catalytic subunit (MsrP) and a heme-binding subunit (MsrQ).</text>
</comment>
<proteinExistence type="inferred from homology"/>
<dbReference type="PANTHER" id="PTHR36964">
    <property type="entry name" value="PROTEIN-METHIONINE-SULFOXIDE REDUCTASE HEME-BINDING SUBUNIT MSRQ"/>
    <property type="match status" value="1"/>
</dbReference>
<keyword evidence="7" id="KW-1003">Cell membrane</keyword>
<dbReference type="GO" id="GO:0009055">
    <property type="term" value="F:electron transfer activity"/>
    <property type="evidence" value="ECO:0007669"/>
    <property type="project" value="UniProtKB-UniRule"/>
</dbReference>
<dbReference type="GO" id="GO:0020037">
    <property type="term" value="F:heme binding"/>
    <property type="evidence" value="ECO:0007669"/>
    <property type="project" value="UniProtKB-UniRule"/>
</dbReference>
<dbReference type="PANTHER" id="PTHR36964:SF1">
    <property type="entry name" value="PROTEIN-METHIONINE-SULFOXIDE REDUCTASE HEME-BINDING SUBUNIT MSRQ"/>
    <property type="match status" value="1"/>
</dbReference>
<sequence>MGLFHDRAGRFSPLLTLTLAALVAPAAWLAIRALHGDFSGPAPDAFGAPPGFQDVGSAPFGGNAGSAFAAPGGEAARPIYGAIHFTGDWAVRFLLLSLAVTPFRRLLHWPRLVLTRRRVGLAALAYALGHFGLYVFDQQFVVSKIASEIVLRVYLAIGFAALIGLIALGSTSTDAAVKRMGGRNWNRLHKLAYVIAGLGLLHFAMQSKLDVTEPTLMWGLFLWAMGWRVLQSRGERAVSPVWLIGLALAAGLATALSEATWYGLATGVHADRVLLANFSVRLGLRPCWWVMLFGLAAAASSLIGARRRGAPRPRTARPAQASPAEAAAPLRLAPEGARD</sequence>
<gene>
    <name evidence="7" type="primary">msrQ</name>
    <name evidence="10" type="ORF">GCM10008179_29320</name>
</gene>
<feature type="domain" description="Ferric oxidoreductase" evidence="9">
    <location>
        <begin position="86"/>
        <end position="199"/>
    </location>
</feature>
<dbReference type="GO" id="GO:0030091">
    <property type="term" value="P:protein repair"/>
    <property type="evidence" value="ECO:0007669"/>
    <property type="project" value="UniProtKB-UniRule"/>
</dbReference>
<dbReference type="RefSeq" id="WP_271169522.1">
    <property type="nucleotide sequence ID" value="NZ_BSFI01000021.1"/>
</dbReference>